<evidence type="ECO:0000313" key="2">
    <source>
        <dbReference type="EMBL" id="NKQ24196.1"/>
    </source>
</evidence>
<dbReference type="SUPFAM" id="SSF48371">
    <property type="entry name" value="ARM repeat"/>
    <property type="match status" value="1"/>
</dbReference>
<accession>A0ABX1IEW8</accession>
<dbReference type="EMBL" id="JAAXMD010000039">
    <property type="protein sequence ID" value="NKQ24196.1"/>
    <property type="molecule type" value="Genomic_DNA"/>
</dbReference>
<evidence type="ECO:0000313" key="3">
    <source>
        <dbReference type="Proteomes" id="UP000744032"/>
    </source>
</evidence>
<dbReference type="RefSeq" id="WP_168372794.1">
    <property type="nucleotide sequence ID" value="NZ_JAAXMD010000039.1"/>
</dbReference>
<comment type="caution">
    <text evidence="2">The sequence shown here is derived from an EMBL/GenBank/DDBJ whole genome shotgun (WGS) entry which is preliminary data.</text>
</comment>
<dbReference type="InterPro" id="IPR011989">
    <property type="entry name" value="ARM-like"/>
</dbReference>
<gene>
    <name evidence="2" type="ORF">HF200_06910</name>
</gene>
<dbReference type="Gene3D" id="1.25.10.10">
    <property type="entry name" value="Leucine-rich Repeat Variant"/>
    <property type="match status" value="2"/>
</dbReference>
<protein>
    <submittedName>
        <fullName evidence="2">HEAT repeat domain-containing protein</fullName>
    </submittedName>
</protein>
<evidence type="ECO:0000256" key="1">
    <source>
        <dbReference type="SAM" id="MobiDB-lite"/>
    </source>
</evidence>
<organism evidence="2 3">
    <name type="scientific">Streptomyces galbus</name>
    <dbReference type="NCBI Taxonomy" id="33898"/>
    <lineage>
        <taxon>Bacteria</taxon>
        <taxon>Bacillati</taxon>
        <taxon>Actinomycetota</taxon>
        <taxon>Actinomycetes</taxon>
        <taxon>Kitasatosporales</taxon>
        <taxon>Streptomycetaceae</taxon>
        <taxon>Streptomyces</taxon>
    </lineage>
</organism>
<keyword evidence="3" id="KW-1185">Reference proteome</keyword>
<dbReference type="Proteomes" id="UP000744032">
    <property type="component" value="Unassembled WGS sequence"/>
</dbReference>
<proteinExistence type="predicted"/>
<name>A0ABX1IEW8_STRGB</name>
<dbReference type="InterPro" id="IPR016024">
    <property type="entry name" value="ARM-type_fold"/>
</dbReference>
<sequence length="675" mass="70543">MFTRIHEVDWASLRHADGSAQDVPGVLRGLTSADPAERGTALDELYGSLHHQGRVYDATLACVPFLLRLVAHEGVPERAGLVDLLVSIGDGERDGGVGAVRAGAEVFVRLTADPDPEVRRAAAGAVVRFLAEPARALAVVRERLTAEREDGVLIGLVEALGLLARRRPSVAGQALDLLAAWSAPPSGPAVRLAALAALTACAPERIPPDLVTTVLWLLRERSARRTRVPLGPGRPDGDSLVHRLHGPHSSDEEGARLLRTLHAALDDRLTERAALLEGQLTCPDPADRCNAVWMAGALVREWREDHTVTVTLLGEQLVEEEGRLRHAAVSVLRALFALAAPAADHLYALVCARPDDWVQPRRGPGPVLGAPLDALARTGDARAVPVLAEVLSAPEPPRDVGSAVLCLGRAGAPLVPALRWALGRVPLDRPGAVQRAAPLARALGALGAAEAGRGLGGPGAGGAARGAGLAEVAREPRGGIGPPARDDAPPAIRAALGGEHAGAAAAALWAVEPDASAVLPVLCGELGADDARRRTLAARRLARRGAAAGAALPSLRRRAADGYAARGGRFVRDERDERDAEECTALACAVCAISGGTEEVARPLRDLWTAHPPVRRAVAACLAGLGPAAAPLRDLAATELTRLRRHTARPPGHGSHDIPRDEELLRLCREVVAAT</sequence>
<reference evidence="2 3" key="1">
    <citation type="submission" date="2020-04" db="EMBL/GenBank/DDBJ databases">
        <title>Genome sequence of Streptomyces galbus strain I339.</title>
        <authorList>
            <person name="Silva E.A.N."/>
            <person name="Merces M."/>
            <person name="Castelo Branco A.P.O.T."/>
            <person name="Vasconcelos P.C."/>
            <person name="Costa N.P."/>
            <person name="Marinho G.C.S."/>
            <person name="Oliveira C.J.B."/>
            <person name="Araujo D."/>
            <person name="Rodrigues Junior V.S."/>
            <person name="Almeida R."/>
            <person name="Silva Filho U.R."/>
            <person name="Andrade A.S.A."/>
            <person name="Cibulski S.P."/>
        </authorList>
    </citation>
    <scope>NUCLEOTIDE SEQUENCE [LARGE SCALE GENOMIC DNA]</scope>
    <source>
        <strain evidence="2 3">I339</strain>
    </source>
</reference>
<feature type="region of interest" description="Disordered" evidence="1">
    <location>
        <begin position="227"/>
        <end position="251"/>
    </location>
</feature>